<sequence>MGTVRTPSTAVDLDRYPFHDADLIANAHRAFVDEGVCILPGFVRADAVDELVRECAALAPLAHRSHVRGTPYLAPPATDRPADHPLRALVDNRLEVVAYDQFPDGSLLRALYEWDDLLRFVAAVLGVDELHRYADPFGALNLAVMREGDVLGWHFDMTDFVVSIAVQSSTRGGDFLNAKQIRTVDDERFADVASVLADGAASPLVRLEPMMPGTLMLFNGRRSLHQVSEVGGDVPRYVALLAYDTRPGTDSTDLLKLTRYGRLPGGRVTA</sequence>
<dbReference type="SUPFAM" id="SSF51197">
    <property type="entry name" value="Clavaminate synthase-like"/>
    <property type="match status" value="1"/>
</dbReference>
<evidence type="ECO:0000313" key="3">
    <source>
        <dbReference type="EMBL" id="AGC71294.1"/>
    </source>
</evidence>
<feature type="domain" description="Fe2OG dioxygenase" evidence="2">
    <location>
        <begin position="135"/>
        <end position="247"/>
    </location>
</feature>
<dbReference type="Pfam" id="PF23169">
    <property type="entry name" value="HalD"/>
    <property type="match status" value="1"/>
</dbReference>
<reference evidence="3" key="1">
    <citation type="submission" date="2012-09" db="EMBL/GenBank/DDBJ databases">
        <title>Metagenomic Characterization of a Microbial Community in Wastewater Detects High Levels of Antibiotic Resistance.</title>
        <authorList>
            <person name="Abrams M."/>
            <person name="Caldwell A."/>
            <person name="Vandaei E."/>
            <person name="Lee W."/>
            <person name="Perrott J."/>
            <person name="Khan S.Y."/>
            <person name="Ta J."/>
            <person name="Romero D."/>
            <person name="Nguyen V."/>
            <person name="Pourmand N."/>
            <person name="Ouverney C.C."/>
        </authorList>
    </citation>
    <scope>NUCLEOTIDE SEQUENCE</scope>
</reference>
<evidence type="ECO:0000256" key="1">
    <source>
        <dbReference type="RuleBase" id="RU003682"/>
    </source>
</evidence>
<dbReference type="AlphaFoldDB" id="L7VUY7"/>
<dbReference type="InterPro" id="IPR056470">
    <property type="entry name" value="BesD/HalB-like"/>
</dbReference>
<keyword evidence="1" id="KW-0479">Metal-binding</keyword>
<dbReference type="EMBL" id="JX649868">
    <property type="protein sequence ID" value="AGC71294.1"/>
    <property type="molecule type" value="Genomic_DNA"/>
</dbReference>
<keyword evidence="1" id="KW-0560">Oxidoreductase</keyword>
<keyword evidence="1" id="KW-0408">Iron</keyword>
<dbReference type="GO" id="GO:0016491">
    <property type="term" value="F:oxidoreductase activity"/>
    <property type="evidence" value="ECO:0007669"/>
    <property type="project" value="UniProtKB-KW"/>
</dbReference>
<evidence type="ECO:0000259" key="2">
    <source>
        <dbReference type="PROSITE" id="PS51471"/>
    </source>
</evidence>
<protein>
    <recommendedName>
        <fullName evidence="2">Fe2OG dioxygenase domain-containing protein</fullName>
    </recommendedName>
</protein>
<dbReference type="PROSITE" id="PS51471">
    <property type="entry name" value="FE2OG_OXY"/>
    <property type="match status" value="1"/>
</dbReference>
<dbReference type="InterPro" id="IPR005123">
    <property type="entry name" value="Oxoglu/Fe-dep_dioxygenase_dom"/>
</dbReference>
<dbReference type="GO" id="GO:0046872">
    <property type="term" value="F:metal ion binding"/>
    <property type="evidence" value="ECO:0007669"/>
    <property type="project" value="UniProtKB-KW"/>
</dbReference>
<comment type="similarity">
    <text evidence="1">Belongs to the iron/ascorbate-dependent oxidoreductase family.</text>
</comment>
<organism evidence="3">
    <name type="scientific">uncultured bacterium A1Q1_fos_515</name>
    <dbReference type="NCBI Taxonomy" id="1256581"/>
    <lineage>
        <taxon>Bacteria</taxon>
        <taxon>environmental samples</taxon>
    </lineage>
</organism>
<name>L7VUY7_9BACT</name>
<accession>L7VUY7</accession>
<proteinExistence type="inferred from homology"/>